<protein>
    <submittedName>
        <fullName evidence="1">Uncharacterized protein</fullName>
    </submittedName>
</protein>
<evidence type="ECO:0000313" key="2">
    <source>
        <dbReference type="Proteomes" id="UP001218188"/>
    </source>
</evidence>
<keyword evidence="2" id="KW-1185">Reference proteome</keyword>
<gene>
    <name evidence="1" type="ORF">C8F04DRAFT_1185697</name>
</gene>
<dbReference type="EMBL" id="JARJCM010000079">
    <property type="protein sequence ID" value="KAJ7031772.1"/>
    <property type="molecule type" value="Genomic_DNA"/>
</dbReference>
<organism evidence="1 2">
    <name type="scientific">Mycena alexandri</name>
    <dbReference type="NCBI Taxonomy" id="1745969"/>
    <lineage>
        <taxon>Eukaryota</taxon>
        <taxon>Fungi</taxon>
        <taxon>Dikarya</taxon>
        <taxon>Basidiomycota</taxon>
        <taxon>Agaricomycotina</taxon>
        <taxon>Agaricomycetes</taxon>
        <taxon>Agaricomycetidae</taxon>
        <taxon>Agaricales</taxon>
        <taxon>Marasmiineae</taxon>
        <taxon>Mycenaceae</taxon>
        <taxon>Mycena</taxon>
    </lineage>
</organism>
<dbReference type="AlphaFoldDB" id="A0AAD6SQZ1"/>
<name>A0AAD6SQZ1_9AGAR</name>
<accession>A0AAD6SQZ1</accession>
<proteinExistence type="predicted"/>
<dbReference type="Proteomes" id="UP001218188">
    <property type="component" value="Unassembled WGS sequence"/>
</dbReference>
<reference evidence="1" key="1">
    <citation type="submission" date="2023-03" db="EMBL/GenBank/DDBJ databases">
        <title>Massive genome expansion in bonnet fungi (Mycena s.s.) driven by repeated elements and novel gene families across ecological guilds.</title>
        <authorList>
            <consortium name="Lawrence Berkeley National Laboratory"/>
            <person name="Harder C.B."/>
            <person name="Miyauchi S."/>
            <person name="Viragh M."/>
            <person name="Kuo A."/>
            <person name="Thoen E."/>
            <person name="Andreopoulos B."/>
            <person name="Lu D."/>
            <person name="Skrede I."/>
            <person name="Drula E."/>
            <person name="Henrissat B."/>
            <person name="Morin E."/>
            <person name="Kohler A."/>
            <person name="Barry K."/>
            <person name="LaButti K."/>
            <person name="Morin E."/>
            <person name="Salamov A."/>
            <person name="Lipzen A."/>
            <person name="Mereny Z."/>
            <person name="Hegedus B."/>
            <person name="Baldrian P."/>
            <person name="Stursova M."/>
            <person name="Weitz H."/>
            <person name="Taylor A."/>
            <person name="Grigoriev I.V."/>
            <person name="Nagy L.G."/>
            <person name="Martin F."/>
            <person name="Kauserud H."/>
        </authorList>
    </citation>
    <scope>NUCLEOTIDE SEQUENCE</scope>
    <source>
        <strain evidence="1">CBHHK200</strain>
    </source>
</reference>
<evidence type="ECO:0000313" key="1">
    <source>
        <dbReference type="EMBL" id="KAJ7031772.1"/>
    </source>
</evidence>
<sequence length="367" mass="40695">MATFTSRVSVLSVDRDLIEQWYADMGKVGRHQFQLSLQFLMVKNLETLPEVGEPPCTLAHTGSASCVGCRKRKIACPYTKDYIRDSTKADFFKDDPSAFDAAYKALTTRDRRKVPASGGGVVMVNSGYNTAGGEGSITVGVQSPPTLYGSLYDHGKAWDPNSLDREKLLDLVVVQRDRIRQFQVGLHLLVAMNLNMHYVMNERVIRLRAALRREPDGEMTEAAGRETPEAVISELKDDLDIMMEELDSWINLSGPSILILQYSGLQGYLCMMGYSRLHIYNLVKRARADEAKRLAAADDKGLPIATLKIYTGIIISLAGRLTCRPDARNDYLAVRYPGPEDTILFCLLKGESNGSYGKAAEVAIEIT</sequence>
<comment type="caution">
    <text evidence="1">The sequence shown here is derived from an EMBL/GenBank/DDBJ whole genome shotgun (WGS) entry which is preliminary data.</text>
</comment>